<protein>
    <submittedName>
        <fullName evidence="1">ADP-ribosylation factor GTPase-activating protein AGD4</fullName>
    </submittedName>
</protein>
<dbReference type="EMBL" id="BKCP01007626">
    <property type="protein sequence ID" value="GER46808.1"/>
    <property type="molecule type" value="Genomic_DNA"/>
</dbReference>
<dbReference type="Proteomes" id="UP000325081">
    <property type="component" value="Unassembled WGS sequence"/>
</dbReference>
<keyword evidence="2" id="KW-1185">Reference proteome</keyword>
<gene>
    <name evidence="1" type="ORF">STAS_23857</name>
</gene>
<name>A0A5A7QPI4_STRAF</name>
<organism evidence="1 2">
    <name type="scientific">Striga asiatica</name>
    <name type="common">Asiatic witchweed</name>
    <name type="synonym">Buchnera asiatica</name>
    <dbReference type="NCBI Taxonomy" id="4170"/>
    <lineage>
        <taxon>Eukaryota</taxon>
        <taxon>Viridiplantae</taxon>
        <taxon>Streptophyta</taxon>
        <taxon>Embryophyta</taxon>
        <taxon>Tracheophyta</taxon>
        <taxon>Spermatophyta</taxon>
        <taxon>Magnoliopsida</taxon>
        <taxon>eudicotyledons</taxon>
        <taxon>Gunneridae</taxon>
        <taxon>Pentapetalae</taxon>
        <taxon>asterids</taxon>
        <taxon>lamiids</taxon>
        <taxon>Lamiales</taxon>
        <taxon>Orobanchaceae</taxon>
        <taxon>Buchnereae</taxon>
        <taxon>Striga</taxon>
    </lineage>
</organism>
<dbReference type="AlphaFoldDB" id="A0A5A7QPI4"/>
<accession>A0A5A7QPI4</accession>
<evidence type="ECO:0000313" key="2">
    <source>
        <dbReference type="Proteomes" id="UP000325081"/>
    </source>
</evidence>
<evidence type="ECO:0000313" key="1">
    <source>
        <dbReference type="EMBL" id="GER46808.1"/>
    </source>
</evidence>
<sequence>MLNVENPFTLTLFTTIKNILLGSTKINLTPIVFQLTNNRTEIALPQAHTPSKFSKRIKRLTKASNLPNTRLALSTASLKTASLSSSISSPITSIETTPFKDRLISSAAILKRSSSPIKTNLRKAQFVCIKHNSIFFSLIKYKDKDAARTYRQPRWAKWRAMLMETSSPLEVSKSFFTGFAIFTV</sequence>
<reference evidence="2" key="1">
    <citation type="journal article" date="2019" name="Curr. Biol.">
        <title>Genome Sequence of Striga asiatica Provides Insight into the Evolution of Plant Parasitism.</title>
        <authorList>
            <person name="Yoshida S."/>
            <person name="Kim S."/>
            <person name="Wafula E.K."/>
            <person name="Tanskanen J."/>
            <person name="Kim Y.M."/>
            <person name="Honaas L."/>
            <person name="Yang Z."/>
            <person name="Spallek T."/>
            <person name="Conn C.E."/>
            <person name="Ichihashi Y."/>
            <person name="Cheong K."/>
            <person name="Cui S."/>
            <person name="Der J.P."/>
            <person name="Gundlach H."/>
            <person name="Jiao Y."/>
            <person name="Hori C."/>
            <person name="Ishida J.K."/>
            <person name="Kasahara H."/>
            <person name="Kiba T."/>
            <person name="Kim M.S."/>
            <person name="Koo N."/>
            <person name="Laohavisit A."/>
            <person name="Lee Y.H."/>
            <person name="Lumba S."/>
            <person name="McCourt P."/>
            <person name="Mortimer J.C."/>
            <person name="Mutuku J.M."/>
            <person name="Nomura T."/>
            <person name="Sasaki-Sekimoto Y."/>
            <person name="Seto Y."/>
            <person name="Wang Y."/>
            <person name="Wakatake T."/>
            <person name="Sakakibara H."/>
            <person name="Demura T."/>
            <person name="Yamaguchi S."/>
            <person name="Yoneyama K."/>
            <person name="Manabe R.I."/>
            <person name="Nelson D.C."/>
            <person name="Schulman A.H."/>
            <person name="Timko M.P."/>
            <person name="dePamphilis C.W."/>
            <person name="Choi D."/>
            <person name="Shirasu K."/>
        </authorList>
    </citation>
    <scope>NUCLEOTIDE SEQUENCE [LARGE SCALE GENOMIC DNA]</scope>
    <source>
        <strain evidence="2">cv. UVA1</strain>
    </source>
</reference>
<proteinExistence type="predicted"/>
<comment type="caution">
    <text evidence="1">The sequence shown here is derived from an EMBL/GenBank/DDBJ whole genome shotgun (WGS) entry which is preliminary data.</text>
</comment>